<evidence type="ECO:0000256" key="1">
    <source>
        <dbReference type="ARBA" id="ARBA00010996"/>
    </source>
</evidence>
<dbReference type="HOGENOM" id="CLU_050131_2_0_10"/>
<dbReference type="AlphaFoldDB" id="D7VGY0"/>
<keyword evidence="2" id="KW-0812">Transmembrane</keyword>
<dbReference type="InterPro" id="IPR003782">
    <property type="entry name" value="SCO1/SenC"/>
</dbReference>
<dbReference type="STRING" id="525373.HMPREF0766_10249"/>
<dbReference type="Proteomes" id="UP000006258">
    <property type="component" value="Unassembled WGS sequence"/>
</dbReference>
<keyword evidence="2" id="KW-1133">Transmembrane helix</keyword>
<evidence type="ECO:0000313" key="3">
    <source>
        <dbReference type="EMBL" id="EFK59332.1"/>
    </source>
</evidence>
<dbReference type="GeneID" id="95429505"/>
<dbReference type="eggNOG" id="COG1999">
    <property type="taxonomic scope" value="Bacteria"/>
</dbReference>
<keyword evidence="4" id="KW-1185">Reference proteome</keyword>
<feature type="transmembrane region" description="Helical" evidence="2">
    <location>
        <begin position="12"/>
        <end position="30"/>
    </location>
</feature>
<evidence type="ECO:0008006" key="5">
    <source>
        <dbReference type="Google" id="ProtNLM"/>
    </source>
</evidence>
<accession>D7VGY0</accession>
<sequence length="242" mass="28057">MQNTSRKKGISTLIILAMVLLVPGFLYILVNRMGASNEYVKLPIYGEKQLAGTVSRKMGREIKDTLYHQVPVIQFTDMDGKHISFIDNDTTVSVVHLFYTKDKSFSRTMINRLNKVATNLKRNHKVRFYSISADPASDTPEVLQAYTKGYRPDEKRWFFLTNPSVDILQFAREQLLLDAMKDPQDSSKIIIGSSYLLLDSHRRIRGFYDLNLNTELERLEDEVKLQLVEEYRNTPMKVQKKD</sequence>
<dbReference type="SUPFAM" id="SSF52833">
    <property type="entry name" value="Thioredoxin-like"/>
    <property type="match status" value="1"/>
</dbReference>
<dbReference type="OrthoDB" id="9811998at2"/>
<dbReference type="EMBL" id="ACHA02000002">
    <property type="protein sequence ID" value="EFK59332.1"/>
    <property type="molecule type" value="Genomic_DNA"/>
</dbReference>
<proteinExistence type="inferred from homology"/>
<dbReference type="RefSeq" id="WP_002996987.1">
    <property type="nucleotide sequence ID" value="NZ_GL379771.1"/>
</dbReference>
<dbReference type="Gene3D" id="3.40.30.10">
    <property type="entry name" value="Glutaredoxin"/>
    <property type="match status" value="1"/>
</dbReference>
<protein>
    <recommendedName>
        <fullName evidence="5">SCO1/SenC</fullName>
    </recommendedName>
</protein>
<keyword evidence="2" id="KW-0472">Membrane</keyword>
<reference evidence="3" key="1">
    <citation type="submission" date="2010-07" db="EMBL/GenBank/DDBJ databases">
        <authorList>
            <person name="Muzny D."/>
            <person name="Qin X."/>
            <person name="Buhay C."/>
            <person name="Dugan-Rocha S."/>
            <person name="Ding Y."/>
            <person name="Chen G."/>
            <person name="Hawes A."/>
            <person name="Holder M."/>
            <person name="Jhangiani S."/>
            <person name="Johnson A."/>
            <person name="Khan Z."/>
            <person name="Li Z."/>
            <person name="Liu W."/>
            <person name="Liu X."/>
            <person name="Perez L."/>
            <person name="Shen H."/>
            <person name="Wang Q."/>
            <person name="Watt J."/>
            <person name="Xi L."/>
            <person name="Xin Y."/>
            <person name="Zhou J."/>
            <person name="Deng J."/>
            <person name="Jiang H."/>
            <person name="Liu Y."/>
            <person name="Qu J."/>
            <person name="Song X.-Z."/>
            <person name="Zhang L."/>
            <person name="Villasana D."/>
            <person name="Johnson A."/>
            <person name="Liu J."/>
            <person name="Liyanage D."/>
            <person name="Lorensuhewa L."/>
            <person name="Robinson T."/>
            <person name="Song A."/>
            <person name="Song B.-B."/>
            <person name="Dinh H."/>
            <person name="Thornton R."/>
            <person name="Coyle M."/>
            <person name="Francisco L."/>
            <person name="Jackson L."/>
            <person name="Javaid M."/>
            <person name="Korchina V."/>
            <person name="Kovar C."/>
            <person name="Mata R."/>
            <person name="Mathew T."/>
            <person name="Ngo R."/>
            <person name="Nguyen L."/>
            <person name="Nguyen N."/>
            <person name="Okwuonu G."/>
            <person name="Ongeri F."/>
            <person name="Pham C."/>
            <person name="Simmons D."/>
            <person name="Wilczek-Boney K."/>
            <person name="Hale W."/>
            <person name="Jakkamsetti A."/>
            <person name="Pham P."/>
            <person name="Ruth R."/>
            <person name="San Lucas F."/>
            <person name="Warren J."/>
            <person name="Zhang J."/>
            <person name="Zhao Z."/>
            <person name="Zhou C."/>
            <person name="Zhu D."/>
            <person name="Lee S."/>
            <person name="Bess C."/>
            <person name="Blankenburg K."/>
            <person name="Forbes L."/>
            <person name="Fu Q."/>
            <person name="Gubbala S."/>
            <person name="Hirani K."/>
            <person name="Jayaseelan J.C."/>
            <person name="Lara F."/>
            <person name="Munidasa M."/>
            <person name="Palculict T."/>
            <person name="Patil S."/>
            <person name="Pu L.-L."/>
            <person name="Saada N."/>
            <person name="Tang L."/>
            <person name="Weissenberger G."/>
            <person name="Zhu Y."/>
            <person name="Hemphill L."/>
            <person name="Shang Y."/>
            <person name="Youmans B."/>
            <person name="Ayvaz T."/>
            <person name="Ross M."/>
            <person name="Santibanez J."/>
            <person name="Aqrawi P."/>
            <person name="Gross S."/>
            <person name="Joshi V."/>
            <person name="Fowler G."/>
            <person name="Nazareth L."/>
            <person name="Reid J."/>
            <person name="Worley K."/>
            <person name="Petrosino J."/>
            <person name="Highlander S."/>
            <person name="Gibbs R."/>
        </authorList>
    </citation>
    <scope>NUCLEOTIDE SEQUENCE [LARGE SCALE GENOMIC DNA]</scope>
    <source>
        <strain evidence="3">ATCC 33861</strain>
    </source>
</reference>
<comment type="caution">
    <text evidence="3">The sequence shown here is derived from an EMBL/GenBank/DDBJ whole genome shotgun (WGS) entry which is preliminary data.</text>
</comment>
<comment type="similarity">
    <text evidence="1">Belongs to the SCO1/2 family.</text>
</comment>
<name>D7VGY0_SPHSI</name>
<dbReference type="Pfam" id="PF02630">
    <property type="entry name" value="SCO1-SenC"/>
    <property type="match status" value="1"/>
</dbReference>
<organism evidence="3 4">
    <name type="scientific">Sphingobacterium spiritivorum ATCC 33861</name>
    <dbReference type="NCBI Taxonomy" id="525373"/>
    <lineage>
        <taxon>Bacteria</taxon>
        <taxon>Pseudomonadati</taxon>
        <taxon>Bacteroidota</taxon>
        <taxon>Sphingobacteriia</taxon>
        <taxon>Sphingobacteriales</taxon>
        <taxon>Sphingobacteriaceae</taxon>
        <taxon>Sphingobacterium</taxon>
    </lineage>
</organism>
<evidence type="ECO:0000313" key="4">
    <source>
        <dbReference type="Proteomes" id="UP000006258"/>
    </source>
</evidence>
<gene>
    <name evidence="3" type="ORF">HMPREF0766_10249</name>
</gene>
<dbReference type="InterPro" id="IPR036249">
    <property type="entry name" value="Thioredoxin-like_sf"/>
</dbReference>
<evidence type="ECO:0000256" key="2">
    <source>
        <dbReference type="SAM" id="Phobius"/>
    </source>
</evidence>